<evidence type="ECO:0000256" key="3">
    <source>
        <dbReference type="ARBA" id="ARBA00022722"/>
    </source>
</evidence>
<dbReference type="GO" id="GO:0016787">
    <property type="term" value="F:hydrolase activity"/>
    <property type="evidence" value="ECO:0007669"/>
    <property type="project" value="UniProtKB-KW"/>
</dbReference>
<keyword evidence="2" id="KW-1277">Toxin-antitoxin system</keyword>
<keyword evidence="5" id="KW-0378">Hydrolase</keyword>
<evidence type="ECO:0000256" key="5">
    <source>
        <dbReference type="ARBA" id="ARBA00022801"/>
    </source>
</evidence>
<evidence type="ECO:0000256" key="4">
    <source>
        <dbReference type="ARBA" id="ARBA00022741"/>
    </source>
</evidence>
<evidence type="ECO:0008006" key="9">
    <source>
        <dbReference type="Google" id="ProtNLM"/>
    </source>
</evidence>
<dbReference type="Gene3D" id="1.20.120.580">
    <property type="entry name" value="bsu32300-like"/>
    <property type="match status" value="1"/>
</dbReference>
<dbReference type="InterPro" id="IPR051813">
    <property type="entry name" value="HepT_RNase_toxin"/>
</dbReference>
<dbReference type="GO" id="GO:0004540">
    <property type="term" value="F:RNA nuclease activity"/>
    <property type="evidence" value="ECO:0007669"/>
    <property type="project" value="InterPro"/>
</dbReference>
<protein>
    <recommendedName>
        <fullName evidence="9">Nucleotidyltransferase</fullName>
    </recommendedName>
</protein>
<dbReference type="InterPro" id="IPR037038">
    <property type="entry name" value="HepT-like_sf"/>
</dbReference>
<dbReference type="InterPro" id="IPR008201">
    <property type="entry name" value="HepT-like"/>
</dbReference>
<evidence type="ECO:0000256" key="2">
    <source>
        <dbReference type="ARBA" id="ARBA00022649"/>
    </source>
</evidence>
<evidence type="ECO:0000256" key="1">
    <source>
        <dbReference type="ARBA" id="ARBA00022553"/>
    </source>
</evidence>
<comment type="caution">
    <text evidence="7">The sequence shown here is derived from an EMBL/GenBank/DDBJ whole genome shotgun (WGS) entry which is preliminary data.</text>
</comment>
<dbReference type="GO" id="GO:0000166">
    <property type="term" value="F:nucleotide binding"/>
    <property type="evidence" value="ECO:0007669"/>
    <property type="project" value="UniProtKB-KW"/>
</dbReference>
<evidence type="ECO:0000313" key="7">
    <source>
        <dbReference type="EMBL" id="GBF33645.1"/>
    </source>
</evidence>
<dbReference type="Pfam" id="PF01934">
    <property type="entry name" value="HepT-like"/>
    <property type="match status" value="1"/>
</dbReference>
<keyword evidence="1" id="KW-0597">Phosphoprotein</keyword>
<dbReference type="OrthoDB" id="9810538at2"/>
<name>A0A2L2XBQ3_9FIRM</name>
<dbReference type="GO" id="GO:0110001">
    <property type="term" value="C:toxin-antitoxin complex"/>
    <property type="evidence" value="ECO:0007669"/>
    <property type="project" value="InterPro"/>
</dbReference>
<reference evidence="8" key="1">
    <citation type="submission" date="2018-02" db="EMBL/GenBank/DDBJ databases">
        <title>Genome sequence of Desulfocucumis palustris strain NAW-5.</title>
        <authorList>
            <person name="Watanabe M."/>
            <person name="Kojima H."/>
            <person name="Fukui M."/>
        </authorList>
    </citation>
    <scope>NUCLEOTIDE SEQUENCE [LARGE SCALE GENOMIC DNA]</scope>
    <source>
        <strain evidence="8">NAW-5</strain>
    </source>
</reference>
<dbReference type="EMBL" id="BFAV01000112">
    <property type="protein sequence ID" value="GBF33645.1"/>
    <property type="molecule type" value="Genomic_DNA"/>
</dbReference>
<dbReference type="AlphaFoldDB" id="A0A2L2XBQ3"/>
<dbReference type="PANTHER" id="PTHR34139:SF1">
    <property type="entry name" value="RNASE MJ1380-RELATED"/>
    <property type="match status" value="1"/>
</dbReference>
<accession>A0A2L2XBQ3</accession>
<keyword evidence="3" id="KW-0540">Nuclease</keyword>
<sequence>MKEDLVFLEHIIESINAIESYMRSVTKETFFESVLVQDAVIRRIEIIGEATKKLSTELRDKYSYIQWRLIAGMRDVLIHEYFGVDLKLVFDTVTKKIPKLKEQIEEIIKAGQ</sequence>
<dbReference type="Proteomes" id="UP000239549">
    <property type="component" value="Unassembled WGS sequence"/>
</dbReference>
<dbReference type="PANTHER" id="PTHR34139">
    <property type="entry name" value="UPF0331 PROTEIN MJ0127"/>
    <property type="match status" value="1"/>
</dbReference>
<keyword evidence="4" id="KW-0547">Nucleotide-binding</keyword>
<organism evidence="7 8">
    <name type="scientific">Desulfocucumis palustris</name>
    <dbReference type="NCBI Taxonomy" id="1898651"/>
    <lineage>
        <taxon>Bacteria</taxon>
        <taxon>Bacillati</taxon>
        <taxon>Bacillota</taxon>
        <taxon>Clostridia</taxon>
        <taxon>Eubacteriales</taxon>
        <taxon>Desulfocucumaceae</taxon>
        <taxon>Desulfocucumis</taxon>
    </lineage>
</organism>
<proteinExistence type="inferred from homology"/>
<evidence type="ECO:0000313" key="8">
    <source>
        <dbReference type="Proteomes" id="UP000239549"/>
    </source>
</evidence>
<comment type="similarity">
    <text evidence="6">Belongs to the HepT RNase toxin family.</text>
</comment>
<keyword evidence="8" id="KW-1185">Reference proteome</keyword>
<dbReference type="RefSeq" id="WP_104372012.1">
    <property type="nucleotide sequence ID" value="NZ_BFAV01000112.1"/>
</dbReference>
<evidence type="ECO:0000256" key="6">
    <source>
        <dbReference type="ARBA" id="ARBA00024207"/>
    </source>
</evidence>
<gene>
    <name evidence="7" type="ORF">DCCM_2751</name>
</gene>